<organism evidence="1 2">
    <name type="scientific">Micromonospora andamanensis</name>
    <dbReference type="NCBI Taxonomy" id="1287068"/>
    <lineage>
        <taxon>Bacteria</taxon>
        <taxon>Bacillati</taxon>
        <taxon>Actinomycetota</taxon>
        <taxon>Actinomycetes</taxon>
        <taxon>Micromonosporales</taxon>
        <taxon>Micromonosporaceae</taxon>
        <taxon>Micromonospora</taxon>
    </lineage>
</organism>
<accession>A0ABQ4I230</accession>
<evidence type="ECO:0000313" key="1">
    <source>
        <dbReference type="EMBL" id="GIJ11930.1"/>
    </source>
</evidence>
<dbReference type="Proteomes" id="UP000647017">
    <property type="component" value="Unassembled WGS sequence"/>
</dbReference>
<dbReference type="RefSeq" id="WP_204012755.1">
    <property type="nucleotide sequence ID" value="NZ_BOOZ01000040.1"/>
</dbReference>
<dbReference type="InterPro" id="IPR036249">
    <property type="entry name" value="Thioredoxin-like_sf"/>
</dbReference>
<gene>
    <name evidence="1" type="ORF">Van01_51440</name>
</gene>
<evidence type="ECO:0000313" key="2">
    <source>
        <dbReference type="Proteomes" id="UP000647017"/>
    </source>
</evidence>
<keyword evidence="2" id="KW-1185">Reference proteome</keyword>
<proteinExistence type="predicted"/>
<dbReference type="SUPFAM" id="SSF52833">
    <property type="entry name" value="Thioredoxin-like"/>
    <property type="match status" value="1"/>
</dbReference>
<sequence>MTILTVAVVVLAVLVVADLAVTFAALRRLREYGEQLTTAQPASPPSALELLGRDLPEVDVTTLDGVELDAEQLRGRPWLIGFFSATCAPCRDAARGFADHDEPDRLAVVVTDHATQNERAELLELLTGTPHITVESGSDGLSTALMVRSFPTLVRTDEQGRVATAFDPPLPLEMQH</sequence>
<dbReference type="EMBL" id="BOOZ01000040">
    <property type="protein sequence ID" value="GIJ11930.1"/>
    <property type="molecule type" value="Genomic_DNA"/>
</dbReference>
<evidence type="ECO:0008006" key="3">
    <source>
        <dbReference type="Google" id="ProtNLM"/>
    </source>
</evidence>
<name>A0ABQ4I230_9ACTN</name>
<dbReference type="Gene3D" id="3.40.30.10">
    <property type="entry name" value="Glutaredoxin"/>
    <property type="match status" value="1"/>
</dbReference>
<protein>
    <recommendedName>
        <fullName evidence="3">Thioredoxin domain-containing protein</fullName>
    </recommendedName>
</protein>
<reference evidence="1 2" key="1">
    <citation type="submission" date="2021-01" db="EMBL/GenBank/DDBJ databases">
        <title>Whole genome shotgun sequence of Verrucosispora andamanensis NBRC 109075.</title>
        <authorList>
            <person name="Komaki H."/>
            <person name="Tamura T."/>
        </authorList>
    </citation>
    <scope>NUCLEOTIDE SEQUENCE [LARGE SCALE GENOMIC DNA]</scope>
    <source>
        <strain evidence="1 2">NBRC 109075</strain>
    </source>
</reference>
<comment type="caution">
    <text evidence="1">The sequence shown here is derived from an EMBL/GenBank/DDBJ whole genome shotgun (WGS) entry which is preliminary data.</text>
</comment>